<evidence type="ECO:0000256" key="4">
    <source>
        <dbReference type="ARBA" id="ARBA00023125"/>
    </source>
</evidence>
<dbReference type="Gene3D" id="1.10.1740.10">
    <property type="match status" value="1"/>
</dbReference>
<dbReference type="AlphaFoldDB" id="A0A1H7NX87"/>
<dbReference type="InterPro" id="IPR013325">
    <property type="entry name" value="RNA_pol_sigma_r2"/>
</dbReference>
<dbReference type="EMBL" id="FOAN01000003">
    <property type="protein sequence ID" value="SEL27854.1"/>
    <property type="molecule type" value="Genomic_DNA"/>
</dbReference>
<keyword evidence="5 6" id="KW-0804">Transcription</keyword>
<feature type="domain" description="RNA polymerase sigma-70 region 2" evidence="7">
    <location>
        <begin position="49"/>
        <end position="117"/>
    </location>
</feature>
<dbReference type="InterPro" id="IPR036388">
    <property type="entry name" value="WH-like_DNA-bd_sf"/>
</dbReference>
<dbReference type="InterPro" id="IPR013249">
    <property type="entry name" value="RNA_pol_sigma70_r4_t2"/>
</dbReference>
<dbReference type="NCBIfam" id="TIGR02937">
    <property type="entry name" value="sigma70-ECF"/>
    <property type="match status" value="1"/>
</dbReference>
<keyword evidence="10" id="KW-1185">Reference proteome</keyword>
<gene>
    <name evidence="9" type="ORF">SAMN04515666_103285</name>
</gene>
<evidence type="ECO:0000256" key="6">
    <source>
        <dbReference type="RuleBase" id="RU000716"/>
    </source>
</evidence>
<dbReference type="Proteomes" id="UP000199664">
    <property type="component" value="Unassembled WGS sequence"/>
</dbReference>
<dbReference type="CDD" id="cd06171">
    <property type="entry name" value="Sigma70_r4"/>
    <property type="match status" value="1"/>
</dbReference>
<dbReference type="InterPro" id="IPR013324">
    <property type="entry name" value="RNA_pol_sigma_r3/r4-like"/>
</dbReference>
<dbReference type="PROSITE" id="PS01063">
    <property type="entry name" value="SIGMA70_ECF"/>
    <property type="match status" value="1"/>
</dbReference>
<dbReference type="PANTHER" id="PTHR43133:SF62">
    <property type="entry name" value="RNA POLYMERASE SIGMA FACTOR SIGZ"/>
    <property type="match status" value="1"/>
</dbReference>
<evidence type="ECO:0000256" key="3">
    <source>
        <dbReference type="ARBA" id="ARBA00023082"/>
    </source>
</evidence>
<name>A0A1H7NX87_9HYPH</name>
<dbReference type="InterPro" id="IPR007627">
    <property type="entry name" value="RNA_pol_sigma70_r2"/>
</dbReference>
<evidence type="ECO:0000259" key="8">
    <source>
        <dbReference type="Pfam" id="PF08281"/>
    </source>
</evidence>
<accession>A0A1H7NX87</accession>
<dbReference type="STRING" id="1036779.SAMN04515666_103285"/>
<dbReference type="InterPro" id="IPR039425">
    <property type="entry name" value="RNA_pol_sigma-70-like"/>
</dbReference>
<keyword evidence="4 6" id="KW-0238">DNA-binding</keyword>
<evidence type="ECO:0000256" key="1">
    <source>
        <dbReference type="ARBA" id="ARBA00010641"/>
    </source>
</evidence>
<dbReference type="PANTHER" id="PTHR43133">
    <property type="entry name" value="RNA POLYMERASE ECF-TYPE SIGMA FACTO"/>
    <property type="match status" value="1"/>
</dbReference>
<evidence type="ECO:0000256" key="5">
    <source>
        <dbReference type="ARBA" id="ARBA00023163"/>
    </source>
</evidence>
<evidence type="ECO:0000259" key="7">
    <source>
        <dbReference type="Pfam" id="PF04542"/>
    </source>
</evidence>
<protein>
    <recommendedName>
        <fullName evidence="6">RNA polymerase sigma factor</fullName>
    </recommendedName>
</protein>
<sequence>MVAAFALTVEDMREASAAAPGGRFFALFDANALIAAVARSGDRAAFAELFDHFAPRVKGLLMRGGTSAELAEEIAQETLLTVWRKAALFDPAKANASTWIATIARNRRIDIARRETRSRLSQVYEILDEDGPEQPDETISGAERDARIRAAMTGLSADQYRVVELAFLEEFSHQDVAQRLAIPLGTVKSRLRLALSHLRGKLEDLR</sequence>
<evidence type="ECO:0000256" key="2">
    <source>
        <dbReference type="ARBA" id="ARBA00023015"/>
    </source>
</evidence>
<keyword evidence="3 6" id="KW-0731">Sigma factor</keyword>
<organism evidence="9 10">
    <name type="scientific">Bosea lupini</name>
    <dbReference type="NCBI Taxonomy" id="1036779"/>
    <lineage>
        <taxon>Bacteria</taxon>
        <taxon>Pseudomonadati</taxon>
        <taxon>Pseudomonadota</taxon>
        <taxon>Alphaproteobacteria</taxon>
        <taxon>Hyphomicrobiales</taxon>
        <taxon>Boseaceae</taxon>
        <taxon>Bosea</taxon>
    </lineage>
</organism>
<dbReference type="GO" id="GO:0003677">
    <property type="term" value="F:DNA binding"/>
    <property type="evidence" value="ECO:0007669"/>
    <property type="project" value="UniProtKB-KW"/>
</dbReference>
<dbReference type="GO" id="GO:0006352">
    <property type="term" value="P:DNA-templated transcription initiation"/>
    <property type="evidence" value="ECO:0007669"/>
    <property type="project" value="InterPro"/>
</dbReference>
<evidence type="ECO:0000313" key="9">
    <source>
        <dbReference type="EMBL" id="SEL27854.1"/>
    </source>
</evidence>
<dbReference type="SUPFAM" id="SSF88946">
    <property type="entry name" value="Sigma2 domain of RNA polymerase sigma factors"/>
    <property type="match status" value="1"/>
</dbReference>
<dbReference type="OrthoDB" id="9784272at2"/>
<feature type="domain" description="RNA polymerase sigma factor 70 region 4 type 2" evidence="8">
    <location>
        <begin position="147"/>
        <end position="198"/>
    </location>
</feature>
<dbReference type="InterPro" id="IPR014284">
    <property type="entry name" value="RNA_pol_sigma-70_dom"/>
</dbReference>
<dbReference type="SUPFAM" id="SSF88659">
    <property type="entry name" value="Sigma3 and sigma4 domains of RNA polymerase sigma factors"/>
    <property type="match status" value="1"/>
</dbReference>
<dbReference type="Gene3D" id="1.10.10.10">
    <property type="entry name" value="Winged helix-like DNA-binding domain superfamily/Winged helix DNA-binding domain"/>
    <property type="match status" value="1"/>
</dbReference>
<comment type="similarity">
    <text evidence="1 6">Belongs to the sigma-70 factor family. ECF subfamily.</text>
</comment>
<proteinExistence type="inferred from homology"/>
<dbReference type="Pfam" id="PF08281">
    <property type="entry name" value="Sigma70_r4_2"/>
    <property type="match status" value="1"/>
</dbReference>
<reference evidence="10" key="1">
    <citation type="submission" date="2016-10" db="EMBL/GenBank/DDBJ databases">
        <authorList>
            <person name="Varghese N."/>
            <person name="Submissions S."/>
        </authorList>
    </citation>
    <scope>NUCLEOTIDE SEQUENCE [LARGE SCALE GENOMIC DNA]</scope>
    <source>
        <strain evidence="10">LMG 26383,CCUG 61248,R- 45681</strain>
    </source>
</reference>
<keyword evidence="2 6" id="KW-0805">Transcription regulation</keyword>
<dbReference type="GO" id="GO:0016987">
    <property type="term" value="F:sigma factor activity"/>
    <property type="evidence" value="ECO:0007669"/>
    <property type="project" value="UniProtKB-KW"/>
</dbReference>
<evidence type="ECO:0000313" key="10">
    <source>
        <dbReference type="Proteomes" id="UP000199664"/>
    </source>
</evidence>
<dbReference type="InterPro" id="IPR000838">
    <property type="entry name" value="RNA_pol_sigma70_ECF_CS"/>
</dbReference>
<dbReference type="Pfam" id="PF04542">
    <property type="entry name" value="Sigma70_r2"/>
    <property type="match status" value="1"/>
</dbReference>